<dbReference type="InterPro" id="IPR025166">
    <property type="entry name" value="Integrase_DNA_bind_dom"/>
</dbReference>
<keyword evidence="9" id="KW-1185">Reference proteome</keyword>
<feature type="domain" description="Tyr recombinase" evidence="6">
    <location>
        <begin position="211"/>
        <end position="402"/>
    </location>
</feature>
<comment type="caution">
    <text evidence="8">The sequence shown here is derived from an EMBL/GenBank/DDBJ whole genome shotgun (WGS) entry which is preliminary data.</text>
</comment>
<dbReference type="RefSeq" id="WP_065239807.1">
    <property type="nucleotide sequence ID" value="NZ_JTJM01000046.1"/>
</dbReference>
<evidence type="ECO:0000256" key="2">
    <source>
        <dbReference type="ARBA" id="ARBA00022908"/>
    </source>
</evidence>
<dbReference type="PROSITE" id="PS51898">
    <property type="entry name" value="TYR_RECOMBINASE"/>
    <property type="match status" value="1"/>
</dbReference>
<dbReference type="InterPro" id="IPR013762">
    <property type="entry name" value="Integrase-like_cat_sf"/>
</dbReference>
<dbReference type="PROSITE" id="PS51900">
    <property type="entry name" value="CB"/>
    <property type="match status" value="1"/>
</dbReference>
<dbReference type="PATRIC" id="fig|505345.7.peg.1843"/>
<dbReference type="Pfam" id="PF22022">
    <property type="entry name" value="Phage_int_M"/>
    <property type="match status" value="1"/>
</dbReference>
<sequence length="417" mass="47780">MARKAQQLTDTQIRKIKAGNKVISLSDGGGLYLQVELSGSKTWLFKYTKPYTKKRTNKTIGSYPIITLAQARAKRDEYQALVMKGIDPKDYEQQQSQLQAETMNNTFAKIAGLWFDDRKHKPDFSERTQKETWQRFERHILPTLGDYPINEITPLMAINALKPLERDGKYTELSKVITKINEVMTYALHRGIIPANNLAKIGKEFTKPTPKGMNTIDLTELPEFLRLFYENKERGRFSPLSFYAVILTLLTGSRPSEIAKAKWEDINLNDGLWSYRVQKGNKNLPEGRLHTVTLSTQAINLLQKVKAINAALNIKSEFVFYSPTAKAGHITIEAIRQAIVKTLGVGKLTTHGIRHLLSTALNEQGKYKEDWIEKALSHKDKNRIRGIYNKAEYIEHRKEMLQEWGDYIENIAPKPFL</sequence>
<dbReference type="GO" id="GO:0006310">
    <property type="term" value="P:DNA recombination"/>
    <property type="evidence" value="ECO:0007669"/>
    <property type="project" value="UniProtKB-KW"/>
</dbReference>
<dbReference type="Pfam" id="PF13356">
    <property type="entry name" value="Arm-DNA-bind_3"/>
    <property type="match status" value="1"/>
</dbReference>
<dbReference type="CDD" id="cd00801">
    <property type="entry name" value="INT_P4_C"/>
    <property type="match status" value="1"/>
</dbReference>
<dbReference type="InterPro" id="IPR002104">
    <property type="entry name" value="Integrase_catalytic"/>
</dbReference>
<gene>
    <name evidence="8" type="ORF">QV01_09265</name>
</gene>
<dbReference type="Gene3D" id="1.10.150.130">
    <property type="match status" value="1"/>
</dbReference>
<evidence type="ECO:0000256" key="3">
    <source>
        <dbReference type="ARBA" id="ARBA00023125"/>
    </source>
</evidence>
<evidence type="ECO:0000313" key="9">
    <source>
        <dbReference type="Proteomes" id="UP000243558"/>
    </source>
</evidence>
<dbReference type="InterPro" id="IPR011010">
    <property type="entry name" value="DNA_brk_join_enz"/>
</dbReference>
<dbReference type="InterPro" id="IPR053876">
    <property type="entry name" value="Phage_int_M"/>
</dbReference>
<reference evidence="8 9" key="1">
    <citation type="submission" date="2014-11" db="EMBL/GenBank/DDBJ databases">
        <title>Pan-genome of Gallibacterium spp.</title>
        <authorList>
            <person name="Kudirkiene E."/>
            <person name="Bojesen A.M."/>
        </authorList>
    </citation>
    <scope>NUCLEOTIDE SEQUENCE [LARGE SCALE GENOMIC DNA]</scope>
    <source>
        <strain evidence="8 9">F151</strain>
    </source>
</reference>
<dbReference type="Gene3D" id="3.30.160.390">
    <property type="entry name" value="Integrase, DNA-binding domain"/>
    <property type="match status" value="1"/>
</dbReference>
<dbReference type="SUPFAM" id="SSF56349">
    <property type="entry name" value="DNA breaking-rejoining enzymes"/>
    <property type="match status" value="1"/>
</dbReference>
<evidence type="ECO:0000256" key="4">
    <source>
        <dbReference type="ARBA" id="ARBA00023172"/>
    </source>
</evidence>
<dbReference type="InterPro" id="IPR044068">
    <property type="entry name" value="CB"/>
</dbReference>
<dbReference type="InterPro" id="IPR010998">
    <property type="entry name" value="Integrase_recombinase_N"/>
</dbReference>
<keyword evidence="4" id="KW-0233">DNA recombination</keyword>
<dbReference type="OrthoDB" id="9795573at2"/>
<dbReference type="InterPro" id="IPR050808">
    <property type="entry name" value="Phage_Integrase"/>
</dbReference>
<dbReference type="EMBL" id="JTJM01000046">
    <property type="protein sequence ID" value="OBW90969.1"/>
    <property type="molecule type" value="Genomic_DNA"/>
</dbReference>
<evidence type="ECO:0000259" key="7">
    <source>
        <dbReference type="PROSITE" id="PS51900"/>
    </source>
</evidence>
<dbReference type="GO" id="GO:0003677">
    <property type="term" value="F:DNA binding"/>
    <property type="evidence" value="ECO:0007669"/>
    <property type="project" value="UniProtKB-UniRule"/>
</dbReference>
<dbReference type="AlphaFoldDB" id="A0A1A7NPK1"/>
<organism evidence="8 9">
    <name type="scientific">Gallibacterium genomosp. 3</name>
    <dbReference type="NCBI Taxonomy" id="505345"/>
    <lineage>
        <taxon>Bacteria</taxon>
        <taxon>Pseudomonadati</taxon>
        <taxon>Pseudomonadota</taxon>
        <taxon>Gammaproteobacteria</taxon>
        <taxon>Pasteurellales</taxon>
        <taxon>Pasteurellaceae</taxon>
        <taxon>Gallibacterium</taxon>
    </lineage>
</organism>
<dbReference type="GO" id="GO:0015074">
    <property type="term" value="P:DNA integration"/>
    <property type="evidence" value="ECO:0007669"/>
    <property type="project" value="UniProtKB-KW"/>
</dbReference>
<proteinExistence type="inferred from homology"/>
<evidence type="ECO:0000256" key="5">
    <source>
        <dbReference type="PROSITE-ProRule" id="PRU01248"/>
    </source>
</evidence>
<dbReference type="Proteomes" id="UP000243558">
    <property type="component" value="Unassembled WGS sequence"/>
</dbReference>
<accession>A0A1A7NPK1</accession>
<dbReference type="Gene3D" id="1.10.443.10">
    <property type="entry name" value="Intergrase catalytic core"/>
    <property type="match status" value="1"/>
</dbReference>
<dbReference type="PANTHER" id="PTHR30629">
    <property type="entry name" value="PROPHAGE INTEGRASE"/>
    <property type="match status" value="1"/>
</dbReference>
<dbReference type="PANTHER" id="PTHR30629:SF6">
    <property type="entry name" value="PROPHAGE INTEGRASE INTA-RELATED"/>
    <property type="match status" value="1"/>
</dbReference>
<dbReference type="Pfam" id="PF00589">
    <property type="entry name" value="Phage_integrase"/>
    <property type="match status" value="1"/>
</dbReference>
<evidence type="ECO:0000259" key="6">
    <source>
        <dbReference type="PROSITE" id="PS51898"/>
    </source>
</evidence>
<dbReference type="InterPro" id="IPR038488">
    <property type="entry name" value="Integrase_DNA-bd_sf"/>
</dbReference>
<evidence type="ECO:0000256" key="1">
    <source>
        <dbReference type="ARBA" id="ARBA00008857"/>
    </source>
</evidence>
<name>A0A1A7NPK1_9PAST</name>
<evidence type="ECO:0000313" key="8">
    <source>
        <dbReference type="EMBL" id="OBW90969.1"/>
    </source>
</evidence>
<protein>
    <submittedName>
        <fullName evidence="8">Integrase</fullName>
    </submittedName>
</protein>
<keyword evidence="3 5" id="KW-0238">DNA-binding</keyword>
<feature type="domain" description="Core-binding (CB)" evidence="7">
    <location>
        <begin position="105"/>
        <end position="188"/>
    </location>
</feature>
<comment type="similarity">
    <text evidence="1">Belongs to the 'phage' integrase family.</text>
</comment>
<keyword evidence="2" id="KW-0229">DNA integration</keyword>